<dbReference type="InterPro" id="IPR037618">
    <property type="entry name" value="LIPB1/2_SAM_2nd"/>
</dbReference>
<feature type="compositionally biased region" description="Polar residues" evidence="7">
    <location>
        <begin position="380"/>
        <end position="389"/>
    </location>
</feature>
<feature type="domain" description="SAM" evidence="8">
    <location>
        <begin position="636"/>
        <end position="700"/>
    </location>
</feature>
<dbReference type="RefSeq" id="XP_024137356.1">
    <property type="nucleotide sequence ID" value="XM_024281588.1"/>
</dbReference>
<feature type="compositionally biased region" description="Basic and acidic residues" evidence="7">
    <location>
        <begin position="299"/>
        <end position="314"/>
    </location>
</feature>
<dbReference type="GO" id="GO:0048786">
    <property type="term" value="C:presynaptic active zone"/>
    <property type="evidence" value="ECO:0007669"/>
    <property type="project" value="TreeGrafter"/>
</dbReference>
<keyword evidence="2" id="KW-0597">Phosphoprotein</keyword>
<dbReference type="CDD" id="cd09566">
    <property type="entry name" value="SAM_liprin-beta1_2_repeat2"/>
    <property type="match status" value="1"/>
</dbReference>
<dbReference type="CDD" id="cd09569">
    <property type="entry name" value="SAM_liprin-beta1_2_repeat3"/>
    <property type="match status" value="1"/>
</dbReference>
<feature type="coiled-coil region" evidence="6">
    <location>
        <begin position="135"/>
        <end position="279"/>
    </location>
</feature>
<dbReference type="CDD" id="cd09563">
    <property type="entry name" value="SAM_liprin-beta1_2_repeat1"/>
    <property type="match status" value="1"/>
</dbReference>
<evidence type="ECO:0000256" key="4">
    <source>
        <dbReference type="ARBA" id="ARBA00023054"/>
    </source>
</evidence>
<dbReference type="Pfam" id="PF00536">
    <property type="entry name" value="SAM_1"/>
    <property type="match status" value="2"/>
</dbReference>
<evidence type="ECO:0000256" key="5">
    <source>
        <dbReference type="ARBA" id="ARBA00060046"/>
    </source>
</evidence>
<evidence type="ECO:0000313" key="9">
    <source>
        <dbReference type="Ensembl" id="ENSOMEP00000027857.1"/>
    </source>
</evidence>
<dbReference type="InterPro" id="IPR001660">
    <property type="entry name" value="SAM"/>
</dbReference>
<dbReference type="FunFam" id="1.10.150.50:FF:000017">
    <property type="entry name" value="Liprin-beta-1 isoform 1"/>
    <property type="match status" value="1"/>
</dbReference>
<protein>
    <submittedName>
        <fullName evidence="9">PPFIA binding protein 1b</fullName>
    </submittedName>
</protein>
<reference evidence="9" key="2">
    <citation type="submission" date="2025-09" db="UniProtKB">
        <authorList>
            <consortium name="Ensembl"/>
        </authorList>
    </citation>
    <scope>IDENTIFICATION</scope>
</reference>
<feature type="region of interest" description="Disordered" evidence="7">
    <location>
        <begin position="361"/>
        <end position="575"/>
    </location>
</feature>
<dbReference type="KEGG" id="oml:112152190"/>
<dbReference type="PaxDb" id="30732-ENSOMEP00000027857"/>
<dbReference type="GO" id="GO:0005829">
    <property type="term" value="C:cytosol"/>
    <property type="evidence" value="ECO:0007669"/>
    <property type="project" value="UniProtKB-ARBA"/>
</dbReference>
<feature type="compositionally biased region" description="Basic and acidic residues" evidence="7">
    <location>
        <begin position="451"/>
        <end position="460"/>
    </location>
</feature>
<feature type="compositionally biased region" description="Low complexity" evidence="7">
    <location>
        <begin position="438"/>
        <end position="447"/>
    </location>
</feature>
<dbReference type="Proteomes" id="UP000261560">
    <property type="component" value="Unplaced"/>
</dbReference>
<evidence type="ECO:0000256" key="6">
    <source>
        <dbReference type="SAM" id="Coils"/>
    </source>
</evidence>
<evidence type="ECO:0000256" key="3">
    <source>
        <dbReference type="ARBA" id="ARBA00022737"/>
    </source>
</evidence>
<feature type="compositionally biased region" description="Basic and acidic residues" evidence="7">
    <location>
        <begin position="394"/>
        <end position="415"/>
    </location>
</feature>
<feature type="domain" description="SAM" evidence="8">
    <location>
        <begin position="708"/>
        <end position="771"/>
    </location>
</feature>
<dbReference type="FunFam" id="1.10.150.50:FF:000005">
    <property type="entry name" value="Liprin-beta-1 isoform 1"/>
    <property type="match status" value="1"/>
</dbReference>
<proteinExistence type="inferred from homology"/>
<dbReference type="GeneTree" id="ENSGT01050000244951"/>
<dbReference type="SMART" id="SM00454">
    <property type="entry name" value="SAM"/>
    <property type="match status" value="3"/>
</dbReference>
<dbReference type="FunFam" id="1.10.150.50:FF:000007">
    <property type="entry name" value="Liprin-beta-1 isoform 1"/>
    <property type="match status" value="1"/>
</dbReference>
<dbReference type="InterPro" id="IPR029515">
    <property type="entry name" value="Liprin"/>
</dbReference>
<feature type="coiled-coil region" evidence="6">
    <location>
        <begin position="321"/>
        <end position="355"/>
    </location>
</feature>
<evidence type="ECO:0000256" key="1">
    <source>
        <dbReference type="ARBA" id="ARBA00007547"/>
    </source>
</evidence>
<dbReference type="InterPro" id="IPR037619">
    <property type="entry name" value="LIPB1/2_SAM_3rd"/>
</dbReference>
<feature type="compositionally biased region" description="Polar residues" evidence="7">
    <location>
        <begin position="552"/>
        <end position="568"/>
    </location>
</feature>
<dbReference type="InterPro" id="IPR013761">
    <property type="entry name" value="SAM/pointed_sf"/>
</dbReference>
<evidence type="ECO:0000259" key="8">
    <source>
        <dbReference type="PROSITE" id="PS50105"/>
    </source>
</evidence>
<dbReference type="PROSITE" id="PS50105">
    <property type="entry name" value="SAM_DOMAIN"/>
    <property type="match status" value="2"/>
</dbReference>
<dbReference type="Gene3D" id="1.10.150.50">
    <property type="entry name" value="Transcription Factor, Ets-1"/>
    <property type="match status" value="3"/>
</dbReference>
<feature type="compositionally biased region" description="Polar residues" evidence="7">
    <location>
        <begin position="481"/>
        <end position="490"/>
    </location>
</feature>
<dbReference type="PANTHER" id="PTHR12587:SF16">
    <property type="entry name" value="LIPRIN-BETA-1"/>
    <property type="match status" value="1"/>
</dbReference>
<dbReference type="InterPro" id="IPR058914">
    <property type="entry name" value="LIPB1/2_CC"/>
</dbReference>
<dbReference type="SUPFAM" id="SSF47769">
    <property type="entry name" value="SAM/Pointed domain"/>
    <property type="match status" value="3"/>
</dbReference>
<keyword evidence="10" id="KW-1185">Reference proteome</keyword>
<feature type="compositionally biased region" description="Basic and acidic residues" evidence="7">
    <location>
        <begin position="537"/>
        <end position="547"/>
    </location>
</feature>
<feature type="compositionally biased region" description="Basic and acidic residues" evidence="7">
    <location>
        <begin position="467"/>
        <end position="479"/>
    </location>
</feature>
<evidence type="ECO:0000313" key="10">
    <source>
        <dbReference type="Proteomes" id="UP000261560"/>
    </source>
</evidence>
<keyword evidence="3" id="KW-0677">Repeat</keyword>
<dbReference type="Pfam" id="PF07647">
    <property type="entry name" value="SAM_2"/>
    <property type="match status" value="1"/>
</dbReference>
<organism evidence="9 10">
    <name type="scientific">Oryzias melastigma</name>
    <name type="common">Marine medaka</name>
    <dbReference type="NCBI Taxonomy" id="30732"/>
    <lineage>
        <taxon>Eukaryota</taxon>
        <taxon>Metazoa</taxon>
        <taxon>Chordata</taxon>
        <taxon>Craniata</taxon>
        <taxon>Vertebrata</taxon>
        <taxon>Euteleostomi</taxon>
        <taxon>Actinopterygii</taxon>
        <taxon>Neopterygii</taxon>
        <taxon>Teleostei</taxon>
        <taxon>Neoteleostei</taxon>
        <taxon>Acanthomorphata</taxon>
        <taxon>Ovalentaria</taxon>
        <taxon>Atherinomorphae</taxon>
        <taxon>Beloniformes</taxon>
        <taxon>Adrianichthyidae</taxon>
        <taxon>Oryziinae</taxon>
        <taxon>Oryzias</taxon>
    </lineage>
</organism>
<sequence length="992" mass="111960">MMSDASDMLAAALEQMDGIIAGSKALDYSNGLFDCQSPTSPFMGGLRALHLLEDLRSLLDLMDTEERESLRCQIPDSTADSVVEWLNGHLSNGHISVGGGDHYQERLSRLESDKESLVLQVSVLTDQVEAQGEKIRDLDLCLEEHREKLNATEEMLQQELLCRTALETQKLELMSEVSNLKLKLNSIEKEKQDFDHGFRDSDDLILEINELRYRMNDLENEKLQYEKKLKSTKSLIAKLSSLNTMVQMHDEKQRNRHRLEALKDELIVLRRELEGKDGEVKKLHDETGFKLLSSGGADATDRTSHPDETLRKRLKEKHVEVQRMKKAVESLMAANEEKDRKIDELKQSLVRYKKVQDMVMSVQGKKEKSNNAEYMESPSDESSACSPANSVCVESEKQAGADGEPLKRNTPEEMKNLSVPIETPSPSPTHSDPERVSESTPTETESSQDISRADGPDHLEMSNNEKATNEEMSKTREKPPISSTAPSQSSTEDDSFGSRKARSSFGKGFFKIRGGKKTTGTPNLDRSRSASAPMLAETERQGTDHLDLAGIPQTSSNNDSTQTLPTTPESRKKSKGIKKLFGKLKRSQSTTFNLDDNLPDGEFKRGGVRATAGPRLGWSRDLQKANNDVDAPFARWSKDQVCDWLQEQGLGLYVNMARVWISSGQTLLQASQLDLEKELGVKHPLHRKKLQLALQALGSEEEDNKGKLDYNWVTRWLDDIGLPQYKTQFDEARVDGRMLHYMTVDDLLSLKVGSVLHHLSIKRAIQVLRLNKFEPNCLRRRPSDENNISPAEVSQWTNHRVMEWLRSVDLAEYAPNLRGSGVHGGLMVLEPRFNVETMALLLNIPPNKTLLRRHLATHFSLLIGTEAQQLKQECLENPDYTVLTATTKVKPKKLPFSNFGSLRKKKQEESEEYVCPMDVEMPKGQSFQRGFELQIYEDDLDRLEQMEDSEGTVRQIGAFSEGIQNLTSMLKDDEFFKEASHSPNLTDEDSNA</sequence>
<dbReference type="GeneID" id="112152190"/>
<dbReference type="CTD" id="561961"/>
<reference evidence="9" key="1">
    <citation type="submission" date="2025-08" db="UniProtKB">
        <authorList>
            <consortium name="Ensembl"/>
        </authorList>
    </citation>
    <scope>IDENTIFICATION</scope>
</reference>
<comment type="function">
    <text evidence="5">May regulate the disassembly of focal adhesions. Did not bind receptor-like tyrosine phosphatases type 2A.</text>
</comment>
<comment type="similarity">
    <text evidence="1">Belongs to the liprin family. Liprin-beta subfamily.</text>
</comment>
<evidence type="ECO:0000256" key="7">
    <source>
        <dbReference type="SAM" id="MobiDB-lite"/>
    </source>
</evidence>
<dbReference type="AlphaFoldDB" id="A0A3B3DCP4"/>
<dbReference type="Ensembl" id="ENSOMET00000000897.1">
    <property type="protein sequence ID" value="ENSOMEP00000027857.1"/>
    <property type="gene ID" value="ENSOMEG00000010572.1"/>
</dbReference>
<dbReference type="Pfam" id="PF26022">
    <property type="entry name" value="CC_Liprin_beta"/>
    <property type="match status" value="1"/>
</dbReference>
<feature type="region of interest" description="Disordered" evidence="7">
    <location>
        <begin position="293"/>
        <end position="314"/>
    </location>
</feature>
<accession>A0A3B3DCP4</accession>
<evidence type="ECO:0000256" key="2">
    <source>
        <dbReference type="ARBA" id="ARBA00022553"/>
    </source>
</evidence>
<dbReference type="OrthoDB" id="6516566at2759"/>
<dbReference type="STRING" id="30732.ENSOMEP00000027857"/>
<dbReference type="PANTHER" id="PTHR12587">
    <property type="entry name" value="LAR INTERACTING PROTEIN LIP -RELATED PROTEIN"/>
    <property type="match status" value="1"/>
</dbReference>
<name>A0A3B3DCP4_ORYME</name>
<dbReference type="GO" id="GO:0007528">
    <property type="term" value="P:neuromuscular junction development"/>
    <property type="evidence" value="ECO:0007669"/>
    <property type="project" value="TreeGrafter"/>
</dbReference>
<dbReference type="InterPro" id="IPR037617">
    <property type="entry name" value="LIPB1/2_SAM_1"/>
</dbReference>
<keyword evidence="4 6" id="KW-0175">Coiled coil</keyword>